<dbReference type="GO" id="GO:0005524">
    <property type="term" value="F:ATP binding"/>
    <property type="evidence" value="ECO:0007669"/>
    <property type="project" value="UniProtKB-UniRule"/>
</dbReference>
<evidence type="ECO:0000256" key="4">
    <source>
        <dbReference type="ARBA" id="ARBA00022741"/>
    </source>
</evidence>
<dbReference type="CDD" id="cd00009">
    <property type="entry name" value="AAA"/>
    <property type="match status" value="1"/>
</dbReference>
<dbReference type="PROSITE" id="PS01008">
    <property type="entry name" value="DNAA"/>
    <property type="match status" value="1"/>
</dbReference>
<feature type="domain" description="AAA+ ATPase" evidence="12">
    <location>
        <begin position="133"/>
        <end position="267"/>
    </location>
</feature>
<dbReference type="SMART" id="SM00760">
    <property type="entry name" value="Bac_DnaA_C"/>
    <property type="match status" value="1"/>
</dbReference>
<evidence type="ECO:0000256" key="1">
    <source>
        <dbReference type="ARBA" id="ARBA00006583"/>
    </source>
</evidence>
<feature type="binding site" evidence="8">
    <location>
        <position position="147"/>
    </location>
    <ligand>
        <name>ATP</name>
        <dbReference type="ChEBI" id="CHEBI:30616"/>
    </ligand>
</feature>
<accession>A0A1W9S225</accession>
<dbReference type="GO" id="GO:0005737">
    <property type="term" value="C:cytoplasm"/>
    <property type="evidence" value="ECO:0007669"/>
    <property type="project" value="UniProtKB-SubCell"/>
</dbReference>
<evidence type="ECO:0000259" key="12">
    <source>
        <dbReference type="SMART" id="SM00382"/>
    </source>
</evidence>
<feature type="region of interest" description="Domain IV, binds dsDNA" evidence="8">
    <location>
        <begin position="317"/>
        <end position="444"/>
    </location>
</feature>
<dbReference type="GO" id="GO:0008289">
    <property type="term" value="F:lipid binding"/>
    <property type="evidence" value="ECO:0007669"/>
    <property type="project" value="UniProtKB-KW"/>
</dbReference>
<keyword evidence="4 8" id="KW-0547">Nucleotide-binding</keyword>
<feature type="region of interest" description="Domain III, AAA+ region" evidence="8">
    <location>
        <begin position="100"/>
        <end position="316"/>
    </location>
</feature>
<evidence type="ECO:0000256" key="10">
    <source>
        <dbReference type="RuleBase" id="RU000577"/>
    </source>
</evidence>
<keyword evidence="3 8" id="KW-0235">DNA replication</keyword>
<dbReference type="InterPro" id="IPR020591">
    <property type="entry name" value="Chromosome_initiator_DnaA-like"/>
</dbReference>
<dbReference type="GO" id="GO:0006270">
    <property type="term" value="P:DNA replication initiation"/>
    <property type="evidence" value="ECO:0007669"/>
    <property type="project" value="UniProtKB-UniRule"/>
</dbReference>
<dbReference type="InterPro" id="IPR001957">
    <property type="entry name" value="Chromosome_initiator_DnaA"/>
</dbReference>
<evidence type="ECO:0000256" key="7">
    <source>
        <dbReference type="ARBA" id="ARBA00023125"/>
    </source>
</evidence>
<dbReference type="CDD" id="cd06571">
    <property type="entry name" value="Bac_DnaA_C"/>
    <property type="match status" value="1"/>
</dbReference>
<keyword evidence="5 8" id="KW-0067">ATP-binding</keyword>
<dbReference type="InterPro" id="IPR018312">
    <property type="entry name" value="Chromosome_initiator_DnaA_CS"/>
</dbReference>
<comment type="caution">
    <text evidence="8">Lacks conserved residue(s) required for the propagation of feature annotation.</text>
</comment>
<evidence type="ECO:0000256" key="11">
    <source>
        <dbReference type="RuleBase" id="RU004227"/>
    </source>
</evidence>
<feature type="binding site" evidence="8">
    <location>
        <position position="148"/>
    </location>
    <ligand>
        <name>ATP</name>
        <dbReference type="ChEBI" id="CHEBI:30616"/>
    </ligand>
</feature>
<feature type="region of interest" description="Domain I, interacts with DnaA modulators" evidence="8">
    <location>
        <begin position="1"/>
        <end position="96"/>
    </location>
</feature>
<dbReference type="GO" id="GO:0005886">
    <property type="term" value="C:plasma membrane"/>
    <property type="evidence" value="ECO:0007669"/>
    <property type="project" value="TreeGrafter"/>
</dbReference>
<feature type="domain" description="Chromosomal replication initiator DnaA C-terminal" evidence="13">
    <location>
        <begin position="344"/>
        <end position="413"/>
    </location>
</feature>
<organism evidence="14 15">
    <name type="scientific">Candidatus Coatesbacteria bacterium 4484_99</name>
    <dbReference type="NCBI Taxonomy" id="1970774"/>
    <lineage>
        <taxon>Bacteria</taxon>
        <taxon>Candidatus Coatesiibacteriota</taxon>
    </lineage>
</organism>
<evidence type="ECO:0000256" key="9">
    <source>
        <dbReference type="NCBIfam" id="TIGR00362"/>
    </source>
</evidence>
<comment type="subcellular location">
    <subcellularLocation>
        <location evidence="8">Cytoplasm</location>
    </subcellularLocation>
</comment>
<dbReference type="GO" id="GO:0003688">
    <property type="term" value="F:DNA replication origin binding"/>
    <property type="evidence" value="ECO:0007669"/>
    <property type="project" value="UniProtKB-UniRule"/>
</dbReference>
<comment type="function">
    <text evidence="8 10">Plays an essential role in the initiation and regulation of chromosomal replication. ATP-DnaA binds to the origin of replication (oriC) to initiate formation of the DNA replication initiation complex once per cell cycle. Binds the DnaA box (a 9 base pair repeat at the origin) and separates the double-stranded (ds)DNA. Forms a right-handed helical filament on oriC DNA; dsDNA binds to the exterior of the filament while single-stranded (ss)DNA is stabiized in the filament's interior. The ATP-DnaA-oriC complex binds and stabilizes one strand of the AT-rich DNA unwinding element (DUE), permitting loading of DNA polymerase. After initiation quickly degrades to an ADP-DnaA complex that is not apt for DNA replication. Binds acidic phospholipids.</text>
</comment>
<dbReference type="PANTHER" id="PTHR30050:SF2">
    <property type="entry name" value="CHROMOSOMAL REPLICATION INITIATOR PROTEIN DNAA"/>
    <property type="match status" value="1"/>
</dbReference>
<dbReference type="Pfam" id="PF00308">
    <property type="entry name" value="Bac_DnaA"/>
    <property type="match status" value="1"/>
</dbReference>
<dbReference type="GO" id="GO:0006275">
    <property type="term" value="P:regulation of DNA replication"/>
    <property type="evidence" value="ECO:0007669"/>
    <property type="project" value="UniProtKB-UniRule"/>
</dbReference>
<feature type="binding site" evidence="8">
    <location>
        <position position="144"/>
    </location>
    <ligand>
        <name>ATP</name>
        <dbReference type="ChEBI" id="CHEBI:30616"/>
    </ligand>
</feature>
<reference evidence="15" key="1">
    <citation type="submission" date="2017-03" db="EMBL/GenBank/DDBJ databases">
        <title>Novel pathways for hydrocarbon cycling and metabolic interdependencies in hydrothermal sediment communities.</title>
        <authorList>
            <person name="Dombrowski N."/>
            <person name="Seitz K."/>
            <person name="Teske A."/>
            <person name="Baker B."/>
        </authorList>
    </citation>
    <scope>NUCLEOTIDE SEQUENCE [LARGE SCALE GENOMIC DNA]</scope>
</reference>
<dbReference type="InterPro" id="IPR027417">
    <property type="entry name" value="P-loop_NTPase"/>
</dbReference>
<dbReference type="PRINTS" id="PR00051">
    <property type="entry name" value="DNAA"/>
</dbReference>
<dbReference type="InterPro" id="IPR013159">
    <property type="entry name" value="DnaA_C"/>
</dbReference>
<evidence type="ECO:0000313" key="14">
    <source>
        <dbReference type="EMBL" id="OQX90863.1"/>
    </source>
</evidence>
<dbReference type="EMBL" id="NATQ01000023">
    <property type="protein sequence ID" value="OQX90863.1"/>
    <property type="molecule type" value="Genomic_DNA"/>
</dbReference>
<dbReference type="SUPFAM" id="SSF52540">
    <property type="entry name" value="P-loop containing nucleoside triphosphate hydrolases"/>
    <property type="match status" value="1"/>
</dbReference>
<dbReference type="HAMAP" id="MF_00377">
    <property type="entry name" value="DnaA_bact"/>
    <property type="match status" value="1"/>
</dbReference>
<dbReference type="PANTHER" id="PTHR30050">
    <property type="entry name" value="CHROMOSOMAL REPLICATION INITIATOR PROTEIN DNAA"/>
    <property type="match status" value="1"/>
</dbReference>
<dbReference type="SUPFAM" id="SSF48295">
    <property type="entry name" value="TrpR-like"/>
    <property type="match status" value="1"/>
</dbReference>
<comment type="similarity">
    <text evidence="1 8 11">Belongs to the DnaA family.</text>
</comment>
<protein>
    <recommendedName>
        <fullName evidence="8 9">Chromosomal replication initiator protein DnaA</fullName>
    </recommendedName>
</protein>
<dbReference type="Proteomes" id="UP000192611">
    <property type="component" value="Unassembled WGS sequence"/>
</dbReference>
<comment type="domain">
    <text evidence="8">Domain I is involved in oligomerization and binding regulators, domain II is flexibile and of varying length in different bacteria, domain III forms the AAA+ region, while domain IV binds dsDNA.</text>
</comment>
<dbReference type="InterPro" id="IPR013317">
    <property type="entry name" value="DnaA_dom"/>
</dbReference>
<keyword evidence="7 8" id="KW-0238">DNA-binding</keyword>
<dbReference type="Gene3D" id="1.10.8.60">
    <property type="match status" value="1"/>
</dbReference>
<dbReference type="Pfam" id="PF08299">
    <property type="entry name" value="Bac_DnaA_C"/>
    <property type="match status" value="1"/>
</dbReference>
<comment type="caution">
    <text evidence="14">The sequence shown here is derived from an EMBL/GenBank/DDBJ whole genome shotgun (WGS) entry which is preliminary data.</text>
</comment>
<keyword evidence="6 8" id="KW-0446">Lipid-binding</keyword>
<evidence type="ECO:0000313" key="15">
    <source>
        <dbReference type="Proteomes" id="UP000192611"/>
    </source>
</evidence>
<keyword evidence="2 8" id="KW-0963">Cytoplasm</keyword>
<dbReference type="InterPro" id="IPR003593">
    <property type="entry name" value="AAA+_ATPase"/>
</dbReference>
<dbReference type="FunFam" id="3.40.50.300:FF:000668">
    <property type="entry name" value="Chromosomal replication initiator protein DnaA"/>
    <property type="match status" value="1"/>
</dbReference>
<evidence type="ECO:0000256" key="2">
    <source>
        <dbReference type="ARBA" id="ARBA00022490"/>
    </source>
</evidence>
<dbReference type="SMART" id="SM00382">
    <property type="entry name" value="AAA"/>
    <property type="match status" value="1"/>
</dbReference>
<dbReference type="InterPro" id="IPR010921">
    <property type="entry name" value="Trp_repressor/repl_initiator"/>
</dbReference>
<dbReference type="NCBIfam" id="TIGR00362">
    <property type="entry name" value="DnaA"/>
    <property type="match status" value="1"/>
</dbReference>
<sequence>MEIRPQLLWTKAISSVSSEMSEDDLREVTQKTSAIYLDNERLIVELSEPGLQTRTIDQYVDKLSNAVRVIAGKEININFTWDTQTKAKKKDEVQEEFLLRLNPRFTFDYFVVGDSNKFCYAACMSVAEEPGTGYNPLFIYSSVGLGKTHLMQAIAHYVSENHPDLRVMYITSEQFVNEFVFSILNKQTEKFRMKYRNLDLLMVDDIQFIAGKESTQEEFFHTFNFLYNSNRQIVLSSDRPPKEIVGVEERLVSRFEGGLIADIQAPDLETRIAIIAKKAEIERIKLPEEVVLTIANNITSNIRLIEGALVRLSAYNKLTGQPIDLDVVERVLSDTFTRANLTPTVEQIQSVVAKYYRVSMSNLRSKSRSSKIAKARQVAMYLARTLSKMPLSDIGKAFGGRDHSTVIHSINKIDSMLDHDQGLRLDIDELIKLIRGTAGTPAKQ</sequence>
<proteinExistence type="inferred from homology"/>
<dbReference type="Gene3D" id="1.10.1750.10">
    <property type="match status" value="1"/>
</dbReference>
<evidence type="ECO:0000256" key="3">
    <source>
        <dbReference type="ARBA" id="ARBA00022705"/>
    </source>
</evidence>
<name>A0A1W9S225_9BACT</name>
<evidence type="ECO:0000256" key="5">
    <source>
        <dbReference type="ARBA" id="ARBA00022840"/>
    </source>
</evidence>
<evidence type="ECO:0000259" key="13">
    <source>
        <dbReference type="SMART" id="SM00760"/>
    </source>
</evidence>
<feature type="binding site" evidence="8">
    <location>
        <position position="146"/>
    </location>
    <ligand>
        <name>ATP</name>
        <dbReference type="ChEBI" id="CHEBI:30616"/>
    </ligand>
</feature>
<comment type="subunit">
    <text evidence="8">Oligomerizes as a right-handed, spiral filament on DNA at oriC.</text>
</comment>
<gene>
    <name evidence="8" type="primary">dnaA</name>
    <name evidence="14" type="ORF">B6D57_01775</name>
</gene>
<evidence type="ECO:0000256" key="8">
    <source>
        <dbReference type="HAMAP-Rule" id="MF_00377"/>
    </source>
</evidence>
<evidence type="ECO:0000256" key="6">
    <source>
        <dbReference type="ARBA" id="ARBA00023121"/>
    </source>
</evidence>
<dbReference type="Gene3D" id="3.40.50.300">
    <property type="entry name" value="P-loop containing nucleotide triphosphate hydrolases"/>
    <property type="match status" value="1"/>
</dbReference>
<dbReference type="AlphaFoldDB" id="A0A1W9S225"/>